<dbReference type="Proteomes" id="UP000224303">
    <property type="component" value="Unassembled WGS sequence"/>
</dbReference>
<evidence type="ECO:0000313" key="2">
    <source>
        <dbReference type="EMBL" id="PHL20512.1"/>
    </source>
</evidence>
<organism evidence="2 3">
    <name type="scientific">Enterococcus faecium</name>
    <name type="common">Streptococcus faecium</name>
    <dbReference type="NCBI Taxonomy" id="1352"/>
    <lineage>
        <taxon>Bacteria</taxon>
        <taxon>Bacillati</taxon>
        <taxon>Bacillota</taxon>
        <taxon>Bacilli</taxon>
        <taxon>Lactobacillales</taxon>
        <taxon>Enterococcaceae</taxon>
        <taxon>Enterococcus</taxon>
    </lineage>
</organism>
<gene>
    <name evidence="2" type="ORF">CQR37_13890</name>
</gene>
<name>A0A2G0E7T8_ENTFC</name>
<protein>
    <recommendedName>
        <fullName evidence="4">Lipoprotein</fullName>
    </recommendedName>
</protein>
<evidence type="ECO:0008006" key="4">
    <source>
        <dbReference type="Google" id="ProtNLM"/>
    </source>
</evidence>
<accession>A0A2G0E7T8</accession>
<feature type="chain" id="PRO_5013934723" description="Lipoprotein" evidence="1">
    <location>
        <begin position="22"/>
        <end position="291"/>
    </location>
</feature>
<evidence type="ECO:0000313" key="3">
    <source>
        <dbReference type="Proteomes" id="UP000224303"/>
    </source>
</evidence>
<evidence type="ECO:0000256" key="1">
    <source>
        <dbReference type="SAM" id="SignalP"/>
    </source>
</evidence>
<feature type="signal peptide" evidence="1">
    <location>
        <begin position="1"/>
        <end position="21"/>
    </location>
</feature>
<dbReference type="EMBL" id="PCGC01000065">
    <property type="protein sequence ID" value="PHL20512.1"/>
    <property type="molecule type" value="Genomic_DNA"/>
</dbReference>
<proteinExistence type="predicted"/>
<comment type="caution">
    <text evidence="2">The sequence shown here is derived from an EMBL/GenBank/DDBJ whole genome shotgun (WGS) entry which is preliminary data.</text>
</comment>
<reference evidence="2 3" key="1">
    <citation type="submission" date="2017-10" db="EMBL/GenBank/DDBJ databases">
        <title>Draft genomes of the Enterococcus faecium isolated from human feces before and after Helicobacter pylori eradication therapy.</title>
        <authorList>
            <person name="Prianichniikov N.A."/>
            <person name="Glushchenko O.E."/>
            <person name="Malakhova M.V."/>
        </authorList>
    </citation>
    <scope>NUCLEOTIDE SEQUENCE [LARGE SCALE GENOMIC DNA]</scope>
    <source>
        <strain evidence="2 3">Hp_5-7</strain>
    </source>
</reference>
<keyword evidence="1" id="KW-0732">Signal</keyword>
<sequence length="291" mass="33360">MNKLLSGLFRVSVILMLGACANSTSGKSENTKSAAEGKFVVSKNIEITEQEKEMNVTERMNELFNAVNKDTIIANTSEKFGYQFAIEENLNEPYKLSDQINKNKELIFKNLDKEIGLENYYTKTALKHIKEEFERMNQHTPFQYPIDFFFLAQYTGHYWGEVKTEDNGYVNAYIDRNTIVFDGQSWKINRIDSEGENVAKIEVTNDNIRPTNNSYTFDSSILESQIKNKESDPIAESLQLNDHKYQNMSVIFSNPAINSLQLSNMSGKPALVVTLNKEDSIWKINTVEYGY</sequence>
<dbReference type="RefSeq" id="WP_058128840.1">
    <property type="nucleotide sequence ID" value="NZ_CABGJP010000013.1"/>
</dbReference>
<dbReference type="AlphaFoldDB" id="A0A2G0E7T8"/>